<keyword evidence="1" id="KW-0472">Membrane</keyword>
<evidence type="ECO:0000259" key="2">
    <source>
        <dbReference type="Pfam" id="PF02470"/>
    </source>
</evidence>
<evidence type="ECO:0000313" key="5">
    <source>
        <dbReference type="Proteomes" id="UP000053060"/>
    </source>
</evidence>
<dbReference type="InterPro" id="IPR024516">
    <property type="entry name" value="Mce_C"/>
</dbReference>
<dbReference type="RefSeq" id="WP_060653491.1">
    <property type="nucleotide sequence ID" value="NZ_AZXY01000012.1"/>
</dbReference>
<proteinExistence type="predicted"/>
<evidence type="ECO:0000259" key="3">
    <source>
        <dbReference type="Pfam" id="PF11887"/>
    </source>
</evidence>
<feature type="domain" description="Mammalian cell entry C-terminal" evidence="3">
    <location>
        <begin position="131"/>
        <end position="354"/>
    </location>
</feature>
<keyword evidence="1" id="KW-0812">Transmembrane</keyword>
<reference evidence="5" key="1">
    <citation type="submission" date="2015-01" db="EMBL/GenBank/DDBJ databases">
        <title>Draft genome sequence of Rhodococcus pyridinivorans strain KG-16, a hydrocarbon-degrading bacterium.</title>
        <authorList>
            <person name="Aggarwal R.K."/>
            <person name="Dawar C."/>
        </authorList>
    </citation>
    <scope>NUCLEOTIDE SEQUENCE [LARGE SCALE GENOMIC DNA]</scope>
    <source>
        <strain evidence="5">KG-16</strain>
    </source>
</reference>
<dbReference type="PANTHER" id="PTHR33371:SF19">
    <property type="entry name" value="MCE-FAMILY PROTEIN MCE4A"/>
    <property type="match status" value="1"/>
</dbReference>
<keyword evidence="1" id="KW-1133">Transmembrane helix</keyword>
<feature type="domain" description="Mce/MlaD" evidence="2">
    <location>
        <begin position="46"/>
        <end position="124"/>
    </location>
</feature>
<dbReference type="Pfam" id="PF11887">
    <property type="entry name" value="Mce4_CUP1"/>
    <property type="match status" value="1"/>
</dbReference>
<protein>
    <submittedName>
        <fullName evidence="4">Mammalian cell entry protein</fullName>
    </submittedName>
</protein>
<gene>
    <name evidence="4" type="ORF">Z045_20425</name>
</gene>
<dbReference type="GO" id="GO:0005576">
    <property type="term" value="C:extracellular region"/>
    <property type="evidence" value="ECO:0007669"/>
    <property type="project" value="TreeGrafter"/>
</dbReference>
<dbReference type="AlphaFoldDB" id="A0A0V9UFJ7"/>
<organism evidence="4 5">
    <name type="scientific">Rhodococcus pyridinivorans KG-16</name>
    <dbReference type="NCBI Taxonomy" id="1441730"/>
    <lineage>
        <taxon>Bacteria</taxon>
        <taxon>Bacillati</taxon>
        <taxon>Actinomycetota</taxon>
        <taxon>Actinomycetes</taxon>
        <taxon>Mycobacteriales</taxon>
        <taxon>Nocardiaceae</taxon>
        <taxon>Rhodococcus</taxon>
    </lineage>
</organism>
<dbReference type="PATRIC" id="fig|1441730.3.peg.4279"/>
<dbReference type="GO" id="GO:0051701">
    <property type="term" value="P:biological process involved in interaction with host"/>
    <property type="evidence" value="ECO:0007669"/>
    <property type="project" value="TreeGrafter"/>
</dbReference>
<evidence type="ECO:0000313" key="4">
    <source>
        <dbReference type="EMBL" id="KSZ56788.1"/>
    </source>
</evidence>
<accession>A0A0V9UFJ7</accession>
<dbReference type="Pfam" id="PF02470">
    <property type="entry name" value="MlaD"/>
    <property type="match status" value="1"/>
</dbReference>
<feature type="transmembrane region" description="Helical" evidence="1">
    <location>
        <begin position="15"/>
        <end position="37"/>
    </location>
</feature>
<sequence>MSILLESDVGRATPARLFVAGAVALLLGVLGVGAVVAKADGRFTRTVDVEAVLSDIGDGLPARSDVKFRGVLVGEVGEVVRPDDTSSLVVRIALKPEHAHTIPNTVTARVVPSNVFAVSSVQLVDNGPAPALTVGATIPQDTGLETVQLQTALTKLRDITAATARVDTRHTLGVLATVAEATDRRGADIVAAGEKLDRMVRELGAVLTPDGGPSTLVALSDAVRGLQESAPDLLDALNHAVVPMRTLAEKQAEFGTFLAASATTFDHVANGFDKHIDQVIGVTTSLTPVLGVMADGADEFPRITTRMRRISDKWFETFWPYGAPRGMGKFIFQFTPHRMYTRADCPRYGDLAGPSCETAPETGAPPVSSRNTGPWSGTQVLSSIPSGGNVGPVGSDEEKKLLGALLGGDPPAAAEVLLGPVARGAMISILPDEGSGPR</sequence>
<comment type="caution">
    <text evidence="4">The sequence shown here is derived from an EMBL/GenBank/DDBJ whole genome shotgun (WGS) entry which is preliminary data.</text>
</comment>
<evidence type="ECO:0000256" key="1">
    <source>
        <dbReference type="SAM" id="Phobius"/>
    </source>
</evidence>
<dbReference type="InterPro" id="IPR003399">
    <property type="entry name" value="Mce/MlaD"/>
</dbReference>
<dbReference type="InterPro" id="IPR052336">
    <property type="entry name" value="MlaD_Phospholipid_Transporter"/>
</dbReference>
<dbReference type="EMBL" id="AZXY01000012">
    <property type="protein sequence ID" value="KSZ56788.1"/>
    <property type="molecule type" value="Genomic_DNA"/>
</dbReference>
<name>A0A0V9UFJ7_9NOCA</name>
<reference evidence="4 5" key="2">
    <citation type="journal article" date="2016" name="Genome Announc.">
        <title>Draft Genome Sequence of a Versatile Hydrocarbon-Degrading Bacterium, Rhodococcus pyridinivorans Strain KG-16, Collected from Oil Fields in India.</title>
        <authorList>
            <person name="Aggarwal R.K."/>
            <person name="Dawar C."/>
            <person name="Phanindranath R."/>
            <person name="Mutnuri L."/>
            <person name="Dayal A.M."/>
        </authorList>
    </citation>
    <scope>NUCLEOTIDE SEQUENCE [LARGE SCALE GENOMIC DNA]</scope>
    <source>
        <strain evidence="4 5">KG-16</strain>
    </source>
</reference>
<dbReference type="Proteomes" id="UP000053060">
    <property type="component" value="Unassembled WGS sequence"/>
</dbReference>
<dbReference type="PANTHER" id="PTHR33371">
    <property type="entry name" value="INTERMEMBRANE PHOSPHOLIPID TRANSPORT SYSTEM BINDING PROTEIN MLAD-RELATED"/>
    <property type="match status" value="1"/>
</dbReference>